<evidence type="ECO:0000256" key="2">
    <source>
        <dbReference type="ARBA" id="ARBA00022723"/>
    </source>
</evidence>
<keyword evidence="2" id="KW-0479">Metal-binding</keyword>
<evidence type="ECO:0000256" key="3">
    <source>
        <dbReference type="ARBA" id="ARBA00022833"/>
    </source>
</evidence>
<comment type="similarity">
    <text evidence="1">Belongs to the Gfa family.</text>
</comment>
<dbReference type="STRING" id="1114924.SAMN05216258_11170"/>
<dbReference type="Proteomes" id="UP000199377">
    <property type="component" value="Unassembled WGS sequence"/>
</dbReference>
<dbReference type="InterPro" id="IPR006913">
    <property type="entry name" value="CENP-V/GFA"/>
</dbReference>
<keyword evidence="3" id="KW-0862">Zinc</keyword>
<proteinExistence type="inferred from homology"/>
<dbReference type="SUPFAM" id="SSF51316">
    <property type="entry name" value="Mss4-like"/>
    <property type="match status" value="1"/>
</dbReference>
<dbReference type="InterPro" id="IPR011057">
    <property type="entry name" value="Mss4-like_sf"/>
</dbReference>
<feature type="domain" description="CENP-V/GFA" evidence="5">
    <location>
        <begin position="3"/>
        <end position="115"/>
    </location>
</feature>
<evidence type="ECO:0000256" key="1">
    <source>
        <dbReference type="ARBA" id="ARBA00005495"/>
    </source>
</evidence>
<dbReference type="Gene3D" id="3.90.1590.10">
    <property type="entry name" value="glutathione-dependent formaldehyde- activating enzyme (gfa)"/>
    <property type="match status" value="1"/>
</dbReference>
<evidence type="ECO:0000313" key="6">
    <source>
        <dbReference type="EMBL" id="SFI95405.1"/>
    </source>
</evidence>
<name>A0A1I3MFB0_9RHOB</name>
<evidence type="ECO:0000313" key="7">
    <source>
        <dbReference type="Proteomes" id="UP000199377"/>
    </source>
</evidence>
<gene>
    <name evidence="6" type="ORF">SAMN05216258_11170</name>
</gene>
<dbReference type="PANTHER" id="PTHR33337">
    <property type="entry name" value="GFA DOMAIN-CONTAINING PROTEIN"/>
    <property type="match status" value="1"/>
</dbReference>
<dbReference type="AlphaFoldDB" id="A0A1I3MFB0"/>
<accession>A0A1I3MFB0</accession>
<dbReference type="GO" id="GO:0016846">
    <property type="term" value="F:carbon-sulfur lyase activity"/>
    <property type="evidence" value="ECO:0007669"/>
    <property type="project" value="InterPro"/>
</dbReference>
<sequence length="136" mass="14816">MILTGGCLCGGVRWRVESDPVPVVACYCEDCRRTTGNHVACATFPAGAVTIEETTLRWYASSAEGRRGFCRTCGGNLFWTATDWDRLEIWMGTADMPTGLRLSAHEFTASAADWDAIPPDGLPRFERIAPGEVAGR</sequence>
<dbReference type="PROSITE" id="PS51891">
    <property type="entry name" value="CENP_V_GFA"/>
    <property type="match status" value="1"/>
</dbReference>
<dbReference type="EMBL" id="FOQH01000011">
    <property type="protein sequence ID" value="SFI95405.1"/>
    <property type="molecule type" value="Genomic_DNA"/>
</dbReference>
<dbReference type="RefSeq" id="WP_177236366.1">
    <property type="nucleotide sequence ID" value="NZ_FOQH01000011.1"/>
</dbReference>
<keyword evidence="4" id="KW-0456">Lyase</keyword>
<evidence type="ECO:0000256" key="4">
    <source>
        <dbReference type="ARBA" id="ARBA00023239"/>
    </source>
</evidence>
<reference evidence="6 7" key="1">
    <citation type="submission" date="2016-10" db="EMBL/GenBank/DDBJ databases">
        <authorList>
            <person name="de Groot N.N."/>
        </authorList>
    </citation>
    <scope>NUCLEOTIDE SEQUENCE [LARGE SCALE GENOMIC DNA]</scope>
    <source>
        <strain evidence="6 7">CGMCC 1.11030</strain>
    </source>
</reference>
<keyword evidence="7" id="KW-1185">Reference proteome</keyword>
<dbReference type="Pfam" id="PF04828">
    <property type="entry name" value="GFA"/>
    <property type="match status" value="1"/>
</dbReference>
<protein>
    <submittedName>
        <fullName evidence="6">Uncharacterized conserved protein</fullName>
    </submittedName>
</protein>
<dbReference type="PANTHER" id="PTHR33337:SF40">
    <property type="entry name" value="CENP-V_GFA DOMAIN-CONTAINING PROTEIN-RELATED"/>
    <property type="match status" value="1"/>
</dbReference>
<evidence type="ECO:0000259" key="5">
    <source>
        <dbReference type="PROSITE" id="PS51891"/>
    </source>
</evidence>
<organism evidence="6 7">
    <name type="scientific">Albimonas pacifica</name>
    <dbReference type="NCBI Taxonomy" id="1114924"/>
    <lineage>
        <taxon>Bacteria</taxon>
        <taxon>Pseudomonadati</taxon>
        <taxon>Pseudomonadota</taxon>
        <taxon>Alphaproteobacteria</taxon>
        <taxon>Rhodobacterales</taxon>
        <taxon>Paracoccaceae</taxon>
        <taxon>Albimonas</taxon>
    </lineage>
</organism>
<dbReference type="GO" id="GO:0046872">
    <property type="term" value="F:metal ion binding"/>
    <property type="evidence" value="ECO:0007669"/>
    <property type="project" value="UniProtKB-KW"/>
</dbReference>